<accession>A0A117NH86</accession>
<evidence type="ECO:0000313" key="1">
    <source>
        <dbReference type="EMBL" id="KUM47975.1"/>
    </source>
</evidence>
<reference evidence="1" key="1">
    <citation type="journal article" date="2015" name="Genome Biol. Evol.">
        <title>Organellar Genomes of White Spruce (Picea glauca): Assembly and Annotation.</title>
        <authorList>
            <person name="Jackman S.D."/>
            <person name="Warren R.L."/>
            <person name="Gibb E.A."/>
            <person name="Vandervalk B.P."/>
            <person name="Mohamadi H."/>
            <person name="Chu J."/>
            <person name="Raymond A."/>
            <person name="Pleasance S."/>
            <person name="Coope R."/>
            <person name="Wildung M.R."/>
            <person name="Ritland C.E."/>
            <person name="Bousquet J."/>
            <person name="Jones S.J."/>
            <person name="Bohlmann J."/>
            <person name="Birol I."/>
        </authorList>
    </citation>
    <scope>NUCLEOTIDE SEQUENCE [LARGE SCALE GENOMIC DNA]</scope>
    <source>
        <tissue evidence="1">Flushing bud</tissue>
    </source>
</reference>
<dbReference type="AlphaFoldDB" id="A0A117NH86"/>
<sequence length="108" mass="11824">MVPPSTDLPLLVTETIFALGFVRQTSSADEEFYGELKKQIIKAPITIAGSSLTRGYKPVQLQEIGSGNSSLSQFPFLMTLTKKGGRLVIERPTLIRWRGSIKESLALG</sequence>
<organism evidence="1">
    <name type="scientific">Picea glauca</name>
    <name type="common">White spruce</name>
    <name type="synonym">Pinus glauca</name>
    <dbReference type="NCBI Taxonomy" id="3330"/>
    <lineage>
        <taxon>Eukaryota</taxon>
        <taxon>Viridiplantae</taxon>
        <taxon>Streptophyta</taxon>
        <taxon>Embryophyta</taxon>
        <taxon>Tracheophyta</taxon>
        <taxon>Spermatophyta</taxon>
        <taxon>Pinopsida</taxon>
        <taxon>Pinidae</taxon>
        <taxon>Conifers I</taxon>
        <taxon>Pinales</taxon>
        <taxon>Pinaceae</taxon>
        <taxon>Picea</taxon>
    </lineage>
</organism>
<protein>
    <submittedName>
        <fullName evidence="1">Uncharacterized protein</fullName>
    </submittedName>
</protein>
<dbReference type="EMBL" id="LKAM01000006">
    <property type="protein sequence ID" value="KUM47975.1"/>
    <property type="molecule type" value="Genomic_DNA"/>
</dbReference>
<geneLocation type="mitochondrion" evidence="1"/>
<proteinExistence type="predicted"/>
<name>A0A117NH86_PICGL</name>
<comment type="caution">
    <text evidence="1">The sequence shown here is derived from an EMBL/GenBank/DDBJ whole genome shotgun (WGS) entry which is preliminary data.</text>
</comment>
<keyword evidence="1" id="KW-0496">Mitochondrion</keyword>
<gene>
    <name evidence="1" type="ORF">ABT39_MTgene4970</name>
</gene>